<evidence type="ECO:0000313" key="2">
    <source>
        <dbReference type="EMBL" id="GAJ16330.1"/>
    </source>
</evidence>
<dbReference type="EMBL" id="BARW01042682">
    <property type="protein sequence ID" value="GAJ16330.1"/>
    <property type="molecule type" value="Genomic_DNA"/>
</dbReference>
<dbReference type="AlphaFoldDB" id="X1VXE4"/>
<evidence type="ECO:0000259" key="1">
    <source>
        <dbReference type="Pfam" id="PF20434"/>
    </source>
</evidence>
<protein>
    <recommendedName>
        <fullName evidence="1">BD-FAE-like domain-containing protein</fullName>
    </recommendedName>
</protein>
<gene>
    <name evidence="2" type="ORF">S12H4_63086</name>
</gene>
<reference evidence="2" key="1">
    <citation type="journal article" date="2014" name="Front. Microbiol.">
        <title>High frequency of phylogenetically diverse reductive dehalogenase-homologous genes in deep subseafloor sedimentary metagenomes.</title>
        <authorList>
            <person name="Kawai M."/>
            <person name="Futagami T."/>
            <person name="Toyoda A."/>
            <person name="Takaki Y."/>
            <person name="Nishi S."/>
            <person name="Hori S."/>
            <person name="Arai W."/>
            <person name="Tsubouchi T."/>
            <person name="Morono Y."/>
            <person name="Uchiyama I."/>
            <person name="Ito T."/>
            <person name="Fujiyama A."/>
            <person name="Inagaki F."/>
            <person name="Takami H."/>
        </authorList>
    </citation>
    <scope>NUCLEOTIDE SEQUENCE</scope>
    <source>
        <strain evidence="2">Expedition CK06-06</strain>
    </source>
</reference>
<accession>X1VXE4</accession>
<proteinExistence type="predicted"/>
<feature type="domain" description="BD-FAE-like" evidence="1">
    <location>
        <begin position="2"/>
        <end position="55"/>
    </location>
</feature>
<feature type="non-terminal residue" evidence="2">
    <location>
        <position position="1"/>
    </location>
</feature>
<name>X1VXE4_9ZZZZ</name>
<dbReference type="InterPro" id="IPR049492">
    <property type="entry name" value="BD-FAE-like_dom"/>
</dbReference>
<sequence>CKVQAVVNIYGPTDLTHEYARNRGECLQFLKKTYQEAPDLYRAASPRAYISANDP</sequence>
<dbReference type="Pfam" id="PF20434">
    <property type="entry name" value="BD-FAE"/>
    <property type="match status" value="1"/>
</dbReference>
<feature type="non-terminal residue" evidence="2">
    <location>
        <position position="55"/>
    </location>
</feature>
<organism evidence="2">
    <name type="scientific">marine sediment metagenome</name>
    <dbReference type="NCBI Taxonomy" id="412755"/>
    <lineage>
        <taxon>unclassified sequences</taxon>
        <taxon>metagenomes</taxon>
        <taxon>ecological metagenomes</taxon>
    </lineage>
</organism>
<comment type="caution">
    <text evidence="2">The sequence shown here is derived from an EMBL/GenBank/DDBJ whole genome shotgun (WGS) entry which is preliminary data.</text>
</comment>